<feature type="region of interest" description="Disordered" evidence="7">
    <location>
        <begin position="435"/>
        <end position="460"/>
    </location>
</feature>
<evidence type="ECO:0000313" key="9">
    <source>
        <dbReference type="EMBL" id="KAK3784496.1"/>
    </source>
</evidence>
<evidence type="ECO:0000256" key="1">
    <source>
        <dbReference type="ARBA" id="ARBA00004300"/>
    </source>
</evidence>
<feature type="coiled-coil region" evidence="6">
    <location>
        <begin position="168"/>
        <end position="202"/>
    </location>
</feature>
<dbReference type="PANTHER" id="PTHR44281">
    <property type="entry name" value="SPINDLE ASSEMBLY ABNORMAL PROTEIN 6 HOMOLOG"/>
    <property type="match status" value="1"/>
</dbReference>
<dbReference type="GO" id="GO:0005813">
    <property type="term" value="C:centrosome"/>
    <property type="evidence" value="ECO:0007669"/>
    <property type="project" value="UniProtKB-SubCell"/>
</dbReference>
<dbReference type="AlphaFoldDB" id="A0AAE1ACH5"/>
<evidence type="ECO:0000256" key="5">
    <source>
        <dbReference type="ARBA" id="ARBA00023306"/>
    </source>
</evidence>
<keyword evidence="2" id="KW-0963">Cytoplasm</keyword>
<feature type="compositionally biased region" description="Basic and acidic residues" evidence="7">
    <location>
        <begin position="601"/>
        <end position="617"/>
    </location>
</feature>
<comment type="subcellular location">
    <subcellularLocation>
        <location evidence="1">Cytoplasm</location>
        <location evidence="1">Cytoskeleton</location>
        <location evidence="1">Microtubule organizing center</location>
        <location evidence="1">Centrosome</location>
    </subcellularLocation>
</comment>
<dbReference type="InterPro" id="IPR032396">
    <property type="entry name" value="SAS-6_N"/>
</dbReference>
<comment type="caution">
    <text evidence="9">The sequence shown here is derived from an EMBL/GenBank/DDBJ whole genome shotgun (WGS) entry which is preliminary data.</text>
</comment>
<dbReference type="CDD" id="cd10142">
    <property type="entry name" value="HD_SAS6_N"/>
    <property type="match status" value="1"/>
</dbReference>
<dbReference type="GO" id="GO:0007099">
    <property type="term" value="P:centriole replication"/>
    <property type="evidence" value="ECO:0007669"/>
    <property type="project" value="TreeGrafter"/>
</dbReference>
<dbReference type="EMBL" id="JAWDGP010002239">
    <property type="protein sequence ID" value="KAK3784496.1"/>
    <property type="molecule type" value="Genomic_DNA"/>
</dbReference>
<feature type="domain" description="Spindle assembly abnormal protein 6 N-terminal" evidence="8">
    <location>
        <begin position="4"/>
        <end position="141"/>
    </location>
</feature>
<feature type="compositionally biased region" description="Basic and acidic residues" evidence="7">
    <location>
        <begin position="438"/>
        <end position="448"/>
    </location>
</feature>
<keyword evidence="4" id="KW-0206">Cytoskeleton</keyword>
<name>A0AAE1ACH5_9GAST</name>
<dbReference type="Gene3D" id="2.170.210.20">
    <property type="entry name" value="Spindle assembly abnormal protein 6, N-terminal domain"/>
    <property type="match status" value="1"/>
</dbReference>
<evidence type="ECO:0000256" key="4">
    <source>
        <dbReference type="ARBA" id="ARBA00023212"/>
    </source>
</evidence>
<organism evidence="9 10">
    <name type="scientific">Elysia crispata</name>
    <name type="common">lettuce slug</name>
    <dbReference type="NCBI Taxonomy" id="231223"/>
    <lineage>
        <taxon>Eukaryota</taxon>
        <taxon>Metazoa</taxon>
        <taxon>Spiralia</taxon>
        <taxon>Lophotrochozoa</taxon>
        <taxon>Mollusca</taxon>
        <taxon>Gastropoda</taxon>
        <taxon>Heterobranchia</taxon>
        <taxon>Euthyneura</taxon>
        <taxon>Panpulmonata</taxon>
        <taxon>Sacoglossa</taxon>
        <taxon>Placobranchoidea</taxon>
        <taxon>Plakobranchidae</taxon>
        <taxon>Elysia</taxon>
    </lineage>
</organism>
<feature type="compositionally biased region" description="Polar residues" evidence="7">
    <location>
        <begin position="449"/>
        <end position="459"/>
    </location>
</feature>
<proteinExistence type="predicted"/>
<keyword evidence="5" id="KW-0131">Cell cycle</keyword>
<evidence type="ECO:0000256" key="6">
    <source>
        <dbReference type="SAM" id="Coils"/>
    </source>
</evidence>
<evidence type="ECO:0000256" key="3">
    <source>
        <dbReference type="ARBA" id="ARBA00023054"/>
    </source>
</evidence>
<evidence type="ECO:0000259" key="8">
    <source>
        <dbReference type="Pfam" id="PF16531"/>
    </source>
</evidence>
<feature type="compositionally biased region" description="Polar residues" evidence="7">
    <location>
        <begin position="558"/>
        <end position="568"/>
    </location>
</feature>
<feature type="region of interest" description="Disordered" evidence="7">
    <location>
        <begin position="352"/>
        <end position="372"/>
    </location>
</feature>
<keyword evidence="10" id="KW-1185">Reference proteome</keyword>
<dbReference type="InterPro" id="IPR038558">
    <property type="entry name" value="SAS-6_N_sf"/>
</dbReference>
<protein>
    <recommendedName>
        <fullName evidence="8">Spindle assembly abnormal protein 6 N-terminal domain-containing protein</fullName>
    </recommendedName>
</protein>
<gene>
    <name evidence="9" type="ORF">RRG08_004679</name>
</gene>
<evidence type="ECO:0000256" key="7">
    <source>
        <dbReference type="SAM" id="MobiDB-lite"/>
    </source>
</evidence>
<reference evidence="9" key="1">
    <citation type="journal article" date="2023" name="G3 (Bethesda)">
        <title>A reference genome for the long-term kleptoplast-retaining sea slug Elysia crispata morphotype clarki.</title>
        <authorList>
            <person name="Eastman K.E."/>
            <person name="Pendleton A.L."/>
            <person name="Shaikh M.A."/>
            <person name="Suttiyut T."/>
            <person name="Ogas R."/>
            <person name="Tomko P."/>
            <person name="Gavelis G."/>
            <person name="Widhalm J.R."/>
            <person name="Wisecaver J.H."/>
        </authorList>
    </citation>
    <scope>NUCLEOTIDE SEQUENCE</scope>
    <source>
        <strain evidence="9">ECLA1</strain>
    </source>
</reference>
<feature type="region of interest" description="Disordered" evidence="7">
    <location>
        <begin position="637"/>
        <end position="656"/>
    </location>
</feature>
<evidence type="ECO:0000313" key="10">
    <source>
        <dbReference type="Proteomes" id="UP001283361"/>
    </source>
</evidence>
<keyword evidence="3 6" id="KW-0175">Coiled coil</keyword>
<dbReference type="Pfam" id="PF16531">
    <property type="entry name" value="SAS-6_N"/>
    <property type="match status" value="1"/>
</dbReference>
<feature type="compositionally biased region" description="Low complexity" evidence="7">
    <location>
        <begin position="584"/>
        <end position="596"/>
    </location>
</feature>
<evidence type="ECO:0000256" key="2">
    <source>
        <dbReference type="ARBA" id="ARBA00022490"/>
    </source>
</evidence>
<accession>A0AAE1ACH5</accession>
<sequence length="719" mass="81239">MEDIFCKKILLLCKTSEREERKVFVQLHIQLQSNKHDSKKELVVKLTDDLDLFFLYTLRLAEDDFQSLKMQQGLLVDFTSFPQKFVDLLEMCLKESNKDNPKFIIEFVSGGSSLLGGEAPHIFNIVETNPFRHLNHLSLKFLPGSDADIKSHLADCLKQMKETNSLIQHKFEHTASDLSRQLQDAKEQLVIKSSELDSLKLEWSSRVNDVSSKHKEELALEREKNIQFQSSLQVRFEKERRELEQAQSKLVKQLETRLDQLETSNKDLTDRKYKSEATIRDYKSRLSALEEENIATKAELQNLRKENTTLEGGRLDRDKSCNQLMTRVAVLEQELKDKAELLTKSNDLLNSEKEKKKHLESDQESKQREMTKLEGKVKAMADELKKGNEIIKKLQGEVKAYHAKVKLRTQIATEQEKLLMEKDNELEKLRQELANSSDKLRDSQDKNQKLTSNLESATQKLEESRKLLKTNENMIQWLNKQINEQRISQNHIGNFELASSSQPRQHVPMHNYSSSSHGSVLTHSHDSVRYGNTQRPGPPGLANPHRQQQVEYHHSGHSPRNGQMSSGQPVVPLSAGASRKSAIPVPQSSQQSTPPSALEFPRPHTIDGSKDKNPPLDPKLLMRREEAIPVRSILTPSLSNRLGPSASTPASSSSIVPSTLSTSAVQSVLVNSSVAPTLTSSTNSGPPISELNGLRLSQQAIIPRQQPPPLASAYFPAHS</sequence>
<dbReference type="PANTHER" id="PTHR44281:SF2">
    <property type="entry name" value="SPINDLE ASSEMBLY ABNORMAL PROTEIN 6 HOMOLOG"/>
    <property type="match status" value="1"/>
</dbReference>
<feature type="compositionally biased region" description="Low complexity" evidence="7">
    <location>
        <begin position="513"/>
        <end position="522"/>
    </location>
</feature>
<dbReference type="GO" id="GO:0005814">
    <property type="term" value="C:centriole"/>
    <property type="evidence" value="ECO:0007669"/>
    <property type="project" value="TreeGrafter"/>
</dbReference>
<feature type="compositionally biased region" description="Low complexity" evidence="7">
    <location>
        <begin position="644"/>
        <end position="656"/>
    </location>
</feature>
<feature type="region of interest" description="Disordered" evidence="7">
    <location>
        <begin position="500"/>
        <end position="617"/>
    </location>
</feature>
<dbReference type="Proteomes" id="UP001283361">
    <property type="component" value="Unassembled WGS sequence"/>
</dbReference>